<gene>
    <name evidence="1" type="primary">ARG8_1</name>
    <name evidence="1" type="ORF">MYAM1_001534</name>
</gene>
<dbReference type="EMBL" id="CP119943">
    <property type="protein sequence ID" value="WFC98802.1"/>
    <property type="molecule type" value="Genomic_DNA"/>
</dbReference>
<dbReference type="Proteomes" id="UP001219567">
    <property type="component" value="Chromosome 1"/>
</dbReference>
<dbReference type="PANTHER" id="PTHR28250">
    <property type="entry name" value="CYTOCHROME B PRE-MRNA-PROCESSING PROTEIN 6"/>
    <property type="match status" value="1"/>
</dbReference>
<keyword evidence="1" id="KW-0032">Aminotransferase</keyword>
<evidence type="ECO:0000313" key="1">
    <source>
        <dbReference type="EMBL" id="WFC98802.1"/>
    </source>
</evidence>
<dbReference type="Pfam" id="PF20180">
    <property type="entry name" value="UQCC2_CBP6"/>
    <property type="match status" value="1"/>
</dbReference>
<evidence type="ECO:0000313" key="2">
    <source>
        <dbReference type="Proteomes" id="UP001219567"/>
    </source>
</evidence>
<proteinExistence type="predicted"/>
<dbReference type="InterPro" id="IPR037653">
    <property type="entry name" value="Cbp6"/>
</dbReference>
<protein>
    <submittedName>
        <fullName evidence="1">Acetylornithine transaminase</fullName>
        <ecNumber evidence="1">2.6.1.11</ecNumber>
    </submittedName>
</protein>
<dbReference type="GO" id="GO:0043022">
    <property type="term" value="F:ribosome binding"/>
    <property type="evidence" value="ECO:0007669"/>
    <property type="project" value="InterPro"/>
</dbReference>
<name>A0AAJ6CFZ1_9BASI</name>
<dbReference type="AlphaFoldDB" id="A0AAJ6CFZ1"/>
<dbReference type="PANTHER" id="PTHR28250:SF1">
    <property type="entry name" value="CYTOCHROME B PRE-MRNA-PROCESSING PROTEIN 6"/>
    <property type="match status" value="1"/>
</dbReference>
<dbReference type="GO" id="GO:0061671">
    <property type="term" value="C:Cbp3p-Cbp6 complex"/>
    <property type="evidence" value="ECO:0007669"/>
    <property type="project" value="InterPro"/>
</dbReference>
<dbReference type="EC" id="2.6.1.11" evidence="1"/>
<sequence>MSSAALQEVRKSLLKLAQSWPKDPLRPNLDFGEAIRTATESELANVARGKVNAAELRQSLGSLERLRGNECLREYPTPHNILHPASSPQYYTQLVDAMDRVASGQTITPSWSDRMRRFFNTR</sequence>
<keyword evidence="1" id="KW-0808">Transferase</keyword>
<reference evidence="1 2" key="1">
    <citation type="submission" date="2023-03" db="EMBL/GenBank/DDBJ databases">
        <title>Mating type loci evolution in Malassezia.</title>
        <authorList>
            <person name="Coelho M.A."/>
        </authorList>
    </citation>
    <scope>NUCLEOTIDE SEQUENCE [LARGE SCALE GENOMIC DNA]</scope>
    <source>
        <strain evidence="1 2">CBS 9725</strain>
    </source>
</reference>
<keyword evidence="2" id="KW-1185">Reference proteome</keyword>
<organism evidence="1 2">
    <name type="scientific">Malassezia yamatoensis</name>
    <dbReference type="NCBI Taxonomy" id="253288"/>
    <lineage>
        <taxon>Eukaryota</taxon>
        <taxon>Fungi</taxon>
        <taxon>Dikarya</taxon>
        <taxon>Basidiomycota</taxon>
        <taxon>Ustilaginomycotina</taxon>
        <taxon>Malasseziomycetes</taxon>
        <taxon>Malasseziales</taxon>
        <taxon>Malasseziaceae</taxon>
        <taxon>Malassezia</taxon>
    </lineage>
</organism>
<dbReference type="GO" id="GO:0034551">
    <property type="term" value="P:mitochondrial respiratory chain complex III assembly"/>
    <property type="evidence" value="ECO:0007669"/>
    <property type="project" value="TreeGrafter"/>
</dbReference>
<accession>A0AAJ6CFZ1</accession>
<dbReference type="GO" id="GO:0003992">
    <property type="term" value="F:N2-acetyl-L-ornithine:2-oxoglutarate 5-aminotransferase activity"/>
    <property type="evidence" value="ECO:0007669"/>
    <property type="project" value="UniProtKB-EC"/>
</dbReference>